<dbReference type="Proteomes" id="UP001273505">
    <property type="component" value="Unassembled WGS sequence"/>
</dbReference>
<evidence type="ECO:0000256" key="3">
    <source>
        <dbReference type="ARBA" id="ARBA00022679"/>
    </source>
</evidence>
<dbReference type="PANTHER" id="PTHR13615:SF3">
    <property type="entry name" value="GLYCOSYLTRANSFERASE-LIKE DOMAIN-CONTAINING PROTEIN 1"/>
    <property type="match status" value="1"/>
</dbReference>
<comment type="caution">
    <text evidence="9">The sequence shown here is derived from an EMBL/GenBank/DDBJ whole genome shotgun (WGS) entry which is preliminary data.</text>
</comment>
<accession>A0ABU4RUB6</accession>
<feature type="domain" description="tRNA-queuosine alpha-mannosyltransferase N-terminal" evidence="8">
    <location>
        <begin position="24"/>
        <end position="193"/>
    </location>
</feature>
<dbReference type="InterPro" id="IPR001296">
    <property type="entry name" value="Glyco_trans_1"/>
</dbReference>
<keyword evidence="3" id="KW-0808">Transferase</keyword>
<evidence type="ECO:0000313" key="9">
    <source>
        <dbReference type="EMBL" id="MDX6848474.1"/>
    </source>
</evidence>
<feature type="domain" description="Glycosyl transferase family 1" evidence="7">
    <location>
        <begin position="211"/>
        <end position="347"/>
    </location>
</feature>
<evidence type="ECO:0000256" key="2">
    <source>
        <dbReference type="ARBA" id="ARBA00022676"/>
    </source>
</evidence>
<evidence type="ECO:0000256" key="1">
    <source>
        <dbReference type="ARBA" id="ARBA00009481"/>
    </source>
</evidence>
<evidence type="ECO:0000256" key="4">
    <source>
        <dbReference type="ARBA" id="ARBA00044517"/>
    </source>
</evidence>
<evidence type="ECO:0000256" key="5">
    <source>
        <dbReference type="ARBA" id="ARBA00044539"/>
    </source>
</evidence>
<evidence type="ECO:0000259" key="7">
    <source>
        <dbReference type="Pfam" id="PF00534"/>
    </source>
</evidence>
<dbReference type="EC" id="2.4.1.110" evidence="4"/>
<dbReference type="InterPro" id="IPR022701">
    <property type="entry name" value="QTMAN_N"/>
</dbReference>
<evidence type="ECO:0000259" key="8">
    <source>
        <dbReference type="Pfam" id="PF12038"/>
    </source>
</evidence>
<keyword evidence="10" id="KW-1185">Reference proteome</keyword>
<name>A0ABU4RUB6_9GAMM</name>
<dbReference type="Pfam" id="PF12038">
    <property type="entry name" value="QTMAN_N"/>
    <property type="match status" value="1"/>
</dbReference>
<evidence type="ECO:0000256" key="6">
    <source>
        <dbReference type="ARBA" id="ARBA00048439"/>
    </source>
</evidence>
<proteinExistence type="inferred from homology"/>
<evidence type="ECO:0000313" key="10">
    <source>
        <dbReference type="Proteomes" id="UP001273505"/>
    </source>
</evidence>
<dbReference type="PANTHER" id="PTHR13615">
    <property type="entry name" value="GLYCOSYLTRANSFERASE-LIKE 1"/>
    <property type="match status" value="1"/>
</dbReference>
<dbReference type="Pfam" id="PF00534">
    <property type="entry name" value="Glycos_transf_1"/>
    <property type="match status" value="1"/>
</dbReference>
<dbReference type="EMBL" id="JAXAFO010000004">
    <property type="protein sequence ID" value="MDX6848474.1"/>
    <property type="molecule type" value="Genomic_DNA"/>
</dbReference>
<organism evidence="9 10">
    <name type="scientific">Gilvimarinus gilvus</name>
    <dbReference type="NCBI Taxonomy" id="3058038"/>
    <lineage>
        <taxon>Bacteria</taxon>
        <taxon>Pseudomonadati</taxon>
        <taxon>Pseudomonadota</taxon>
        <taxon>Gammaproteobacteria</taxon>
        <taxon>Cellvibrionales</taxon>
        <taxon>Cellvibrionaceae</taxon>
        <taxon>Gilvimarinus</taxon>
    </lineage>
</organism>
<dbReference type="InterPro" id="IPR051862">
    <property type="entry name" value="GT-like_domain_containing_1"/>
</dbReference>
<sequence>MGYRVWQKRTLNKSQRQVNLLNVKVLLLSAYDAASHKRWRQGLAAQFPDIEFTQIALAPRFFNWRIRGNSLTYATLQTSALKAHYDLLICTSMVDLSSLRGMVPSLASIPTVLYFHENQFDYPSSRQQHTSVEPQIVTLYSSVCADTVVFNSEFNRRGFLSGVGDLISKLPDGIDSKLVADIARKSRVLPVPLEDALFSRAEGPKAQGEGQPLQIVWNHRWEYDKNPDLLYRGLVQILSGSIELPPFKMHLIGQQFRNQPAVFAAIESLLHTHGVAGEVGFIDSYDHYLDILQRSDFVLSTADHDFQGLSVLEAVALGCIPVLPRHQVYPEMVGERYCYPVTGNLEVDAKALAVYLAQQLRAKAGGDWLACPNLAHLSWRRQYDGYRSLLFDTCASYTEKA</sequence>
<gene>
    <name evidence="9" type="ORF">SCD92_03825</name>
</gene>
<comment type="similarity">
    <text evidence="1">Belongs to the glycosyltransferase group 1 family. Glycosyltransferase 4 subfamily.</text>
</comment>
<protein>
    <recommendedName>
        <fullName evidence="5">tRNA-queuosine alpha-mannosyltransferase</fullName>
        <ecNumber evidence="4">2.4.1.110</ecNumber>
    </recommendedName>
</protein>
<dbReference type="Gene3D" id="3.40.50.2000">
    <property type="entry name" value="Glycogen Phosphorylase B"/>
    <property type="match status" value="1"/>
</dbReference>
<comment type="catalytic activity">
    <reaction evidence="6">
        <text>queuosine(34) in tRNA(Asp) + GDP-alpha-D-mannose = O-4''-alpha-D-mannosylqueuosine(34) in tRNA(Asp) + GDP + H(+)</text>
        <dbReference type="Rhea" id="RHEA:12885"/>
        <dbReference type="Rhea" id="RHEA-COMP:18572"/>
        <dbReference type="Rhea" id="RHEA-COMP:18581"/>
        <dbReference type="ChEBI" id="CHEBI:15378"/>
        <dbReference type="ChEBI" id="CHEBI:57527"/>
        <dbReference type="ChEBI" id="CHEBI:58189"/>
        <dbReference type="ChEBI" id="CHEBI:194431"/>
        <dbReference type="ChEBI" id="CHEBI:194442"/>
        <dbReference type="EC" id="2.4.1.110"/>
    </reaction>
    <physiologicalReaction direction="left-to-right" evidence="6">
        <dbReference type="Rhea" id="RHEA:12886"/>
    </physiologicalReaction>
</comment>
<reference evidence="9 10" key="1">
    <citation type="submission" date="2023-11" db="EMBL/GenBank/DDBJ databases">
        <title>Gilvimarinus fulvus sp. nov., isolated from the surface of Kelp.</title>
        <authorList>
            <person name="Sun Y.Y."/>
            <person name="Gong Y."/>
            <person name="Du Z.J."/>
        </authorList>
    </citation>
    <scope>NUCLEOTIDE SEQUENCE [LARGE SCALE GENOMIC DNA]</scope>
    <source>
        <strain evidence="9 10">SDUM040013</strain>
    </source>
</reference>
<dbReference type="RefSeq" id="WP_302721316.1">
    <property type="nucleotide sequence ID" value="NZ_JAULRU010000264.1"/>
</dbReference>
<dbReference type="SUPFAM" id="SSF53756">
    <property type="entry name" value="UDP-Glycosyltransferase/glycogen phosphorylase"/>
    <property type="match status" value="1"/>
</dbReference>
<keyword evidence="2" id="KW-0328">Glycosyltransferase</keyword>